<comment type="pathway">
    <text evidence="1 8">Amino-acid biosynthesis; L-isoleucine biosynthesis; L-isoleucine from 2-oxobutanoate: step 1/4.</text>
</comment>
<gene>
    <name evidence="10" type="ORF">B0W44_03065</name>
</gene>
<dbReference type="OrthoDB" id="9787365at2"/>
<dbReference type="InterPro" id="IPR004789">
    <property type="entry name" value="Acetalactate_synth_ssu"/>
</dbReference>
<proteinExistence type="inferred from homology"/>
<dbReference type="FunFam" id="3.30.70.260:FF:000001">
    <property type="entry name" value="Acetolactate synthase, small subunit"/>
    <property type="match status" value="1"/>
</dbReference>
<feature type="domain" description="ACT" evidence="9">
    <location>
        <begin position="4"/>
        <end position="78"/>
    </location>
</feature>
<dbReference type="GO" id="GO:0009099">
    <property type="term" value="P:L-valine biosynthetic process"/>
    <property type="evidence" value="ECO:0007669"/>
    <property type="project" value="UniProtKB-UniRule"/>
</dbReference>
<dbReference type="STRING" id="1471761.B0W44_03065"/>
<dbReference type="CDD" id="cd04878">
    <property type="entry name" value="ACT_AHAS"/>
    <property type="match status" value="1"/>
</dbReference>
<dbReference type="PANTHER" id="PTHR30239">
    <property type="entry name" value="ACETOLACTATE SYNTHASE SMALL SUBUNIT"/>
    <property type="match status" value="1"/>
</dbReference>
<dbReference type="Pfam" id="PF22629">
    <property type="entry name" value="ACT_AHAS_ss"/>
    <property type="match status" value="1"/>
</dbReference>
<dbReference type="UniPathway" id="UPA00047">
    <property type="reaction ID" value="UER00055"/>
</dbReference>
<dbReference type="InterPro" id="IPR027271">
    <property type="entry name" value="Acetolactate_synth/TF_NikR_C"/>
</dbReference>
<keyword evidence="11" id="KW-1185">Reference proteome</keyword>
<evidence type="ECO:0000256" key="5">
    <source>
        <dbReference type="ARBA" id="ARBA00022605"/>
    </source>
</evidence>
<dbReference type="InterPro" id="IPR045865">
    <property type="entry name" value="ACT-like_dom_sf"/>
</dbReference>
<dbReference type="InterPro" id="IPR039557">
    <property type="entry name" value="AHAS_ACT"/>
</dbReference>
<dbReference type="KEGG" id="ntr:B0W44_03065"/>
<dbReference type="Pfam" id="PF10369">
    <property type="entry name" value="ALS_ss_C"/>
    <property type="match status" value="1"/>
</dbReference>
<protein>
    <recommendedName>
        <fullName evidence="8">Acetolactate synthase small subunit</fullName>
        <shortName evidence="8">AHAS</shortName>
        <shortName evidence="8">ALS</shortName>
        <ecNumber evidence="8">2.2.1.6</ecNumber>
    </recommendedName>
    <alternativeName>
        <fullName evidence="8">Acetohydroxy-acid synthase small subunit</fullName>
    </alternativeName>
</protein>
<comment type="subunit">
    <text evidence="4 8">Dimer of large and small chains.</text>
</comment>
<comment type="function">
    <text evidence="8">Catalyzes the conversion of 2 pyruvate molecules into acetolactate in the first common step of the biosynthetic pathway of the branched-amino acids such as leucine, isoleucine, and valine.</text>
</comment>
<dbReference type="EC" id="2.2.1.6" evidence="8"/>
<evidence type="ECO:0000256" key="2">
    <source>
        <dbReference type="ARBA" id="ARBA00005025"/>
    </source>
</evidence>
<dbReference type="GO" id="GO:1990610">
    <property type="term" value="F:acetolactate synthase regulator activity"/>
    <property type="evidence" value="ECO:0007669"/>
    <property type="project" value="UniProtKB-UniRule"/>
</dbReference>
<dbReference type="PANTHER" id="PTHR30239:SF0">
    <property type="entry name" value="ACETOLACTATE SYNTHASE SMALL SUBUNIT 1, CHLOROPLASTIC"/>
    <property type="match status" value="1"/>
</dbReference>
<dbReference type="SUPFAM" id="SSF55021">
    <property type="entry name" value="ACT-like"/>
    <property type="match status" value="2"/>
</dbReference>
<dbReference type="InterPro" id="IPR019455">
    <property type="entry name" value="Acetolactate_synth_ssu_C"/>
</dbReference>
<comment type="catalytic activity">
    <reaction evidence="7 8">
        <text>2 pyruvate + H(+) = (2S)-2-acetolactate + CO2</text>
        <dbReference type="Rhea" id="RHEA:25249"/>
        <dbReference type="ChEBI" id="CHEBI:15361"/>
        <dbReference type="ChEBI" id="CHEBI:15378"/>
        <dbReference type="ChEBI" id="CHEBI:16526"/>
        <dbReference type="ChEBI" id="CHEBI:58476"/>
        <dbReference type="EC" id="2.2.1.6"/>
    </reaction>
</comment>
<dbReference type="UniPathway" id="UPA00049">
    <property type="reaction ID" value="UER00059"/>
</dbReference>
<keyword evidence="8" id="KW-0808">Transferase</keyword>
<evidence type="ECO:0000259" key="9">
    <source>
        <dbReference type="PROSITE" id="PS51671"/>
    </source>
</evidence>
<keyword evidence="6 8" id="KW-0100">Branched-chain amino acid biosynthesis</keyword>
<evidence type="ECO:0000256" key="7">
    <source>
        <dbReference type="ARBA" id="ARBA00048670"/>
    </source>
</evidence>
<comment type="pathway">
    <text evidence="2 8">Amino-acid biosynthesis; L-valine biosynthesis; L-valine from pyruvate: step 1/4.</text>
</comment>
<dbReference type="Gene3D" id="3.30.70.1150">
    <property type="entry name" value="ACT-like. Chain A, domain 2"/>
    <property type="match status" value="1"/>
</dbReference>
<dbReference type="PROSITE" id="PS51671">
    <property type="entry name" value="ACT"/>
    <property type="match status" value="1"/>
</dbReference>
<organism evidence="10 11">
    <name type="scientific">Novibacillus thermophilus</name>
    <dbReference type="NCBI Taxonomy" id="1471761"/>
    <lineage>
        <taxon>Bacteria</taxon>
        <taxon>Bacillati</taxon>
        <taxon>Bacillota</taxon>
        <taxon>Bacilli</taxon>
        <taxon>Bacillales</taxon>
        <taxon>Thermoactinomycetaceae</taxon>
        <taxon>Novibacillus</taxon>
    </lineage>
</organism>
<dbReference type="NCBIfam" id="TIGR00119">
    <property type="entry name" value="acolac_sm"/>
    <property type="match status" value="1"/>
</dbReference>
<dbReference type="Proteomes" id="UP000188603">
    <property type="component" value="Chromosome"/>
</dbReference>
<evidence type="ECO:0000256" key="3">
    <source>
        <dbReference type="ARBA" id="ARBA00006341"/>
    </source>
</evidence>
<evidence type="ECO:0000256" key="6">
    <source>
        <dbReference type="ARBA" id="ARBA00023304"/>
    </source>
</evidence>
<dbReference type="InterPro" id="IPR002912">
    <property type="entry name" value="ACT_dom"/>
</dbReference>
<dbReference type="Gene3D" id="3.30.70.260">
    <property type="match status" value="1"/>
</dbReference>
<dbReference type="InterPro" id="IPR054480">
    <property type="entry name" value="AHAS_small-like_ACT"/>
</dbReference>
<evidence type="ECO:0000256" key="8">
    <source>
        <dbReference type="RuleBase" id="RU368092"/>
    </source>
</evidence>
<dbReference type="NCBIfam" id="NF008864">
    <property type="entry name" value="PRK11895.1"/>
    <property type="match status" value="1"/>
</dbReference>
<dbReference type="AlphaFoldDB" id="A0A1U9K4E0"/>
<accession>A0A1U9K4E0</accession>
<sequence length="163" mass="17859">MKHVLSVLVNNEPGVLARVAGLFGRRNFNIDSICVGETEIPGLSRMIIVTSEDNRTMEQVKKQLHKLVDVIKVQDLSENAMVARELMLVKVGVTPASRSEINGILDPFRAAVVDVSPDSIIVQATGDREKLDALLDLLHPYGIKEISRTGLTAMMRGMVKVPS</sequence>
<comment type="similarity">
    <text evidence="3 8">Belongs to the acetolactate synthase small subunit family.</text>
</comment>
<dbReference type="EMBL" id="CP019699">
    <property type="protein sequence ID" value="AQS54902.1"/>
    <property type="molecule type" value="Genomic_DNA"/>
</dbReference>
<reference evidence="10 11" key="1">
    <citation type="journal article" date="2015" name="Int. J. Syst. Evol. Microbiol.">
        <title>Novibacillus thermophilus gen. nov., sp. nov., a Gram-staining-negative and moderately thermophilic member of the family Thermoactinomycetaceae.</title>
        <authorList>
            <person name="Yang G."/>
            <person name="Chen J."/>
            <person name="Zhou S."/>
        </authorList>
    </citation>
    <scope>NUCLEOTIDE SEQUENCE [LARGE SCALE GENOMIC DNA]</scope>
    <source>
        <strain evidence="10 11">SG-1</strain>
    </source>
</reference>
<evidence type="ECO:0000313" key="10">
    <source>
        <dbReference type="EMBL" id="AQS54902.1"/>
    </source>
</evidence>
<dbReference type="RefSeq" id="WP_077718717.1">
    <property type="nucleotide sequence ID" value="NZ_CP019699.1"/>
</dbReference>
<evidence type="ECO:0000313" key="11">
    <source>
        <dbReference type="Proteomes" id="UP000188603"/>
    </source>
</evidence>
<keyword evidence="5 8" id="KW-0028">Amino-acid biosynthesis</keyword>
<evidence type="ECO:0000256" key="4">
    <source>
        <dbReference type="ARBA" id="ARBA00011744"/>
    </source>
</evidence>
<evidence type="ECO:0000256" key="1">
    <source>
        <dbReference type="ARBA" id="ARBA00004974"/>
    </source>
</evidence>
<dbReference type="GO" id="GO:0005829">
    <property type="term" value="C:cytosol"/>
    <property type="evidence" value="ECO:0007669"/>
    <property type="project" value="TreeGrafter"/>
</dbReference>
<name>A0A1U9K4E0_9BACL</name>
<dbReference type="GO" id="GO:0009097">
    <property type="term" value="P:isoleucine biosynthetic process"/>
    <property type="evidence" value="ECO:0007669"/>
    <property type="project" value="UniProtKB-UniRule"/>
</dbReference>
<dbReference type="GO" id="GO:0003984">
    <property type="term" value="F:acetolactate synthase activity"/>
    <property type="evidence" value="ECO:0007669"/>
    <property type="project" value="UniProtKB-UniRule"/>
</dbReference>
<dbReference type="FunFam" id="3.30.70.1150:FF:000001">
    <property type="entry name" value="Acetolactate synthase small subunit"/>
    <property type="match status" value="1"/>
</dbReference>